<reference evidence="2" key="1">
    <citation type="submission" date="2020-05" db="EMBL/GenBank/DDBJ databases">
        <authorList>
            <person name="Chiriac C."/>
            <person name="Salcher M."/>
            <person name="Ghai R."/>
            <person name="Kavagutti S V."/>
        </authorList>
    </citation>
    <scope>NUCLEOTIDE SEQUENCE</scope>
</reference>
<keyword evidence="1" id="KW-0812">Transmembrane</keyword>
<feature type="transmembrane region" description="Helical" evidence="1">
    <location>
        <begin position="20"/>
        <end position="39"/>
    </location>
</feature>
<keyword evidence="1" id="KW-1133">Transmembrane helix</keyword>
<keyword evidence="1" id="KW-0472">Membrane</keyword>
<protein>
    <submittedName>
        <fullName evidence="2">Unannotated protein</fullName>
    </submittedName>
</protein>
<proteinExistence type="predicted"/>
<organism evidence="2">
    <name type="scientific">freshwater metagenome</name>
    <dbReference type="NCBI Taxonomy" id="449393"/>
    <lineage>
        <taxon>unclassified sequences</taxon>
        <taxon>metagenomes</taxon>
        <taxon>ecological metagenomes</taxon>
    </lineage>
</organism>
<feature type="transmembrane region" description="Helical" evidence="1">
    <location>
        <begin position="51"/>
        <end position="69"/>
    </location>
</feature>
<accession>A0A6J6UQX8</accession>
<evidence type="ECO:0000256" key="1">
    <source>
        <dbReference type="SAM" id="Phobius"/>
    </source>
</evidence>
<evidence type="ECO:0000313" key="2">
    <source>
        <dbReference type="EMBL" id="CAB4762192.1"/>
    </source>
</evidence>
<dbReference type="EMBL" id="CAEZYU010000169">
    <property type="protein sequence ID" value="CAB4762192.1"/>
    <property type="molecule type" value="Genomic_DNA"/>
</dbReference>
<name>A0A6J6UQX8_9ZZZZ</name>
<sequence length="159" mass="17476">MQNRPSHPGVVRLSAGPPAWVLAAVLPVAAVGLIWFRSADSGLSSTPSDPVSPLIMAVVTLVAVSVLAWRCVTQRAALDEDGLHCRNLTMSYHLEWERIERLQLVYRGGLQIIEVRVHGLRRHNRLGAATRFLGEEADAVLDSLRAHPQACALLDEQQF</sequence>
<gene>
    <name evidence="2" type="ORF">UFOPK2766_02281</name>
</gene>
<dbReference type="AlphaFoldDB" id="A0A6J6UQX8"/>